<dbReference type="AlphaFoldDB" id="A0A8H3UB73"/>
<dbReference type="Proteomes" id="UP000447873">
    <property type="component" value="Unassembled WGS sequence"/>
</dbReference>
<sequence>MKPSTLLTTVGLLATSTAAVPILQQSKAPSNSAAIGEQRNRPVHIWRGIGSIPKGSKSISKRVSKNIPAAKDKSSTTIVRRGSQYDYDDDEESEPEEKSLGDDILDFLGGDGDVHAPWDKLSRDLGKPVTKRSGLGEQFDEFMWSYDKTDVDVDVARAEFMGLKELHPDWNEDDFANSGPVARKYDAFLASHESELSQKFEELRKEHPDWTADDFANSGPLKRGEEDSASIIIKRSELGEELWEFLNAHPEYKGLSEEEQKAKFWGLKALHPDWTEDDFAKSGKVFKE</sequence>
<evidence type="ECO:0000313" key="3">
    <source>
        <dbReference type="EMBL" id="KAE9967276.1"/>
    </source>
</evidence>
<keyword evidence="2" id="KW-0732">Signal</keyword>
<name>A0A8H3UB73_VENIN</name>
<dbReference type="EMBL" id="WNWS01000466">
    <property type="protein sequence ID" value="KAE9967276.1"/>
    <property type="molecule type" value="Genomic_DNA"/>
</dbReference>
<evidence type="ECO:0000313" key="6">
    <source>
        <dbReference type="Proteomes" id="UP000490939"/>
    </source>
</evidence>
<feature type="region of interest" description="Disordered" evidence="1">
    <location>
        <begin position="55"/>
        <end position="102"/>
    </location>
</feature>
<organism evidence="3 5">
    <name type="scientific">Venturia inaequalis</name>
    <name type="common">Apple scab fungus</name>
    <dbReference type="NCBI Taxonomy" id="5025"/>
    <lineage>
        <taxon>Eukaryota</taxon>
        <taxon>Fungi</taxon>
        <taxon>Dikarya</taxon>
        <taxon>Ascomycota</taxon>
        <taxon>Pezizomycotina</taxon>
        <taxon>Dothideomycetes</taxon>
        <taxon>Pleosporomycetidae</taxon>
        <taxon>Venturiales</taxon>
        <taxon>Venturiaceae</taxon>
        <taxon>Venturia</taxon>
    </lineage>
</organism>
<keyword evidence="6" id="KW-1185">Reference proteome</keyword>
<feature type="compositionally biased region" description="Acidic residues" evidence="1">
    <location>
        <begin position="86"/>
        <end position="95"/>
    </location>
</feature>
<accession>A0A8H3UB73</accession>
<reference evidence="3 5" key="1">
    <citation type="submission" date="2018-12" db="EMBL/GenBank/DDBJ databases">
        <title>Venturia inaequalis Genome Resource.</title>
        <authorList>
            <person name="Lichtner F.J."/>
        </authorList>
    </citation>
    <scope>NUCLEOTIDE SEQUENCE [LARGE SCALE GENOMIC DNA]</scope>
    <source>
        <strain evidence="3 5">120213</strain>
        <strain evidence="4 6">DMI_063113</strain>
    </source>
</reference>
<dbReference type="Proteomes" id="UP000490939">
    <property type="component" value="Unassembled WGS sequence"/>
</dbReference>
<evidence type="ECO:0000256" key="1">
    <source>
        <dbReference type="SAM" id="MobiDB-lite"/>
    </source>
</evidence>
<feature type="signal peptide" evidence="2">
    <location>
        <begin position="1"/>
        <end position="19"/>
    </location>
</feature>
<proteinExistence type="predicted"/>
<evidence type="ECO:0000256" key="2">
    <source>
        <dbReference type="SAM" id="SignalP"/>
    </source>
</evidence>
<protein>
    <submittedName>
        <fullName evidence="3">Uncharacterized protein</fullName>
    </submittedName>
</protein>
<evidence type="ECO:0000313" key="4">
    <source>
        <dbReference type="EMBL" id="KAE9976005.1"/>
    </source>
</evidence>
<gene>
    <name evidence="4" type="ORF">EG327_008279</name>
    <name evidence="3" type="ORF">EG328_008302</name>
</gene>
<feature type="chain" id="PRO_5044690541" evidence="2">
    <location>
        <begin position="20"/>
        <end position="288"/>
    </location>
</feature>
<dbReference type="EMBL" id="WNWR01000510">
    <property type="protein sequence ID" value="KAE9976005.1"/>
    <property type="molecule type" value="Genomic_DNA"/>
</dbReference>
<comment type="caution">
    <text evidence="3">The sequence shown here is derived from an EMBL/GenBank/DDBJ whole genome shotgun (WGS) entry which is preliminary data.</text>
</comment>
<evidence type="ECO:0000313" key="5">
    <source>
        <dbReference type="Proteomes" id="UP000447873"/>
    </source>
</evidence>